<accession>A0A382MG73</accession>
<gene>
    <name evidence="1" type="ORF">METZ01_LOCUS299601</name>
</gene>
<reference evidence="1" key="1">
    <citation type="submission" date="2018-05" db="EMBL/GenBank/DDBJ databases">
        <authorList>
            <person name="Lanie J.A."/>
            <person name="Ng W.-L."/>
            <person name="Kazmierczak K.M."/>
            <person name="Andrzejewski T.M."/>
            <person name="Davidsen T.M."/>
            <person name="Wayne K.J."/>
            <person name="Tettelin H."/>
            <person name="Glass J.I."/>
            <person name="Rusch D."/>
            <person name="Podicherti R."/>
            <person name="Tsui H.-C.T."/>
            <person name="Winkler M.E."/>
        </authorList>
    </citation>
    <scope>NUCLEOTIDE SEQUENCE</scope>
</reference>
<dbReference type="AlphaFoldDB" id="A0A382MG73"/>
<evidence type="ECO:0000313" key="1">
    <source>
        <dbReference type="EMBL" id="SVC46747.1"/>
    </source>
</evidence>
<dbReference type="EMBL" id="UINC01092827">
    <property type="protein sequence ID" value="SVC46747.1"/>
    <property type="molecule type" value="Genomic_DNA"/>
</dbReference>
<feature type="non-terminal residue" evidence="1">
    <location>
        <position position="55"/>
    </location>
</feature>
<name>A0A382MG73_9ZZZZ</name>
<proteinExistence type="predicted"/>
<protein>
    <submittedName>
        <fullName evidence="1">Uncharacterized protein</fullName>
    </submittedName>
</protein>
<sequence>MSKKIKYEGKWLNFYETSFTNSDGEAREWEYASRTGTDGAACVTAIQPGEVPSLI</sequence>
<organism evidence="1">
    <name type="scientific">marine metagenome</name>
    <dbReference type="NCBI Taxonomy" id="408172"/>
    <lineage>
        <taxon>unclassified sequences</taxon>
        <taxon>metagenomes</taxon>
        <taxon>ecological metagenomes</taxon>
    </lineage>
</organism>
<dbReference type="Gene3D" id="3.90.79.10">
    <property type="entry name" value="Nucleoside Triphosphate Pyrophosphohydrolase"/>
    <property type="match status" value="1"/>
</dbReference>